<dbReference type="InterPro" id="IPR000649">
    <property type="entry name" value="IF-2B-related"/>
</dbReference>
<proteinExistence type="predicted"/>
<keyword evidence="1" id="KW-0396">Initiation factor</keyword>
<accession>J9GKX7</accession>
<dbReference type="GO" id="GO:0019509">
    <property type="term" value="P:L-methionine salvage from methylthioadenosine"/>
    <property type="evidence" value="ECO:0007669"/>
    <property type="project" value="TreeGrafter"/>
</dbReference>
<reference evidence="1" key="1">
    <citation type="journal article" date="2012" name="PLoS ONE">
        <title>Gene sets for utilization of primary and secondary nutrition supplies in the distal gut of endangered iberian lynx.</title>
        <authorList>
            <person name="Alcaide M."/>
            <person name="Messina E."/>
            <person name="Richter M."/>
            <person name="Bargiela R."/>
            <person name="Peplies J."/>
            <person name="Huws S.A."/>
            <person name="Newbold C.J."/>
            <person name="Golyshin P.N."/>
            <person name="Simon M.A."/>
            <person name="Lopez G."/>
            <person name="Yakimov M.M."/>
            <person name="Ferrer M."/>
        </authorList>
    </citation>
    <scope>NUCLEOTIDE SEQUENCE</scope>
</reference>
<dbReference type="EMBL" id="AMCI01003416">
    <property type="protein sequence ID" value="EJX00360.1"/>
    <property type="molecule type" value="Genomic_DNA"/>
</dbReference>
<dbReference type="Pfam" id="PF01008">
    <property type="entry name" value="IF-2B"/>
    <property type="match status" value="1"/>
</dbReference>
<dbReference type="InterPro" id="IPR037171">
    <property type="entry name" value="NagB/RpiA_transferase-like"/>
</dbReference>
<dbReference type="GO" id="GO:0003743">
    <property type="term" value="F:translation initiation factor activity"/>
    <property type="evidence" value="ECO:0007669"/>
    <property type="project" value="UniProtKB-KW"/>
</dbReference>
<gene>
    <name evidence="1" type="ORF">EVA_11535</name>
</gene>
<organism evidence="1">
    <name type="scientific">gut metagenome</name>
    <dbReference type="NCBI Taxonomy" id="749906"/>
    <lineage>
        <taxon>unclassified sequences</taxon>
        <taxon>metagenomes</taxon>
        <taxon>organismal metagenomes</taxon>
    </lineage>
</organism>
<comment type="caution">
    <text evidence="1">The sequence shown here is derived from an EMBL/GenBank/DDBJ whole genome shotgun (WGS) entry which is preliminary data.</text>
</comment>
<evidence type="ECO:0000313" key="1">
    <source>
        <dbReference type="EMBL" id="EJX00360.1"/>
    </source>
</evidence>
<dbReference type="GO" id="GO:0046523">
    <property type="term" value="F:S-methyl-5-thioribose-1-phosphate isomerase activity"/>
    <property type="evidence" value="ECO:0007669"/>
    <property type="project" value="TreeGrafter"/>
</dbReference>
<dbReference type="PANTHER" id="PTHR43475">
    <property type="entry name" value="METHYLTHIORIBOSE-1-PHOSPHATE ISOMERASE"/>
    <property type="match status" value="1"/>
</dbReference>
<dbReference type="InterPro" id="IPR042529">
    <property type="entry name" value="IF_2B-like_C"/>
</dbReference>
<feature type="non-terminal residue" evidence="1">
    <location>
        <position position="83"/>
    </location>
</feature>
<protein>
    <submittedName>
        <fullName evidence="1">Initiation factor 2B related protein</fullName>
    </submittedName>
</protein>
<keyword evidence="1" id="KW-0648">Protein biosynthesis</keyword>
<dbReference type="Gene3D" id="3.40.50.10470">
    <property type="entry name" value="Translation initiation factor eif-2b, domain 2"/>
    <property type="match status" value="1"/>
</dbReference>
<sequence>MAAGVDTTLLCDNMSNSLMATGAIDAVFVGADRVAANGDVANKIGTSMVALAAANHGVPFYACVPTRPSTSPAPPARTSPSSS</sequence>
<dbReference type="PANTHER" id="PTHR43475:SF1">
    <property type="entry name" value="METHYLTHIORIBOSE-1-PHOSPHATE ISOMERASE"/>
    <property type="match status" value="1"/>
</dbReference>
<name>J9GKX7_9ZZZZ</name>
<dbReference type="AlphaFoldDB" id="J9GKX7"/>
<dbReference type="SUPFAM" id="SSF100950">
    <property type="entry name" value="NagB/RpiA/CoA transferase-like"/>
    <property type="match status" value="1"/>
</dbReference>